<comment type="caution">
    <text evidence="2">The sequence shown here is derived from an EMBL/GenBank/DDBJ whole genome shotgun (WGS) entry which is preliminary data.</text>
</comment>
<evidence type="ECO:0000313" key="2">
    <source>
        <dbReference type="EMBL" id="HIQ29259.1"/>
    </source>
</evidence>
<name>A0A832ZUK4_CALS0</name>
<feature type="transmembrane region" description="Helical" evidence="1">
    <location>
        <begin position="87"/>
        <end position="114"/>
    </location>
</feature>
<dbReference type="Proteomes" id="UP000608579">
    <property type="component" value="Unassembled WGS sequence"/>
</dbReference>
<dbReference type="Pfam" id="PF06177">
    <property type="entry name" value="QueT"/>
    <property type="match status" value="1"/>
</dbReference>
<protein>
    <submittedName>
        <fullName evidence="2">QueT transporter family protein</fullName>
    </submittedName>
</protein>
<reference evidence="2" key="1">
    <citation type="journal article" date="2020" name="ISME J.">
        <title>Gammaproteobacteria mediating utilization of methyl-, sulfur- and petroleum organic compounds in deep ocean hydrothermal plumes.</title>
        <authorList>
            <person name="Zhou Z."/>
            <person name="Liu Y."/>
            <person name="Pan J."/>
            <person name="Cron B.R."/>
            <person name="Toner B.M."/>
            <person name="Anantharaman K."/>
            <person name="Breier J.A."/>
            <person name="Dick G.J."/>
            <person name="Li M."/>
        </authorList>
    </citation>
    <scope>NUCLEOTIDE SEQUENCE</scope>
    <source>
        <strain evidence="2">SZUA-1515</strain>
    </source>
</reference>
<dbReference type="InterPro" id="IPR010387">
    <property type="entry name" value="QueT"/>
</dbReference>
<evidence type="ECO:0000256" key="1">
    <source>
        <dbReference type="SAM" id="Phobius"/>
    </source>
</evidence>
<gene>
    <name evidence="2" type="ORF">EYH45_01695</name>
</gene>
<feature type="non-terminal residue" evidence="2">
    <location>
        <position position="1"/>
    </location>
</feature>
<keyword evidence="1" id="KW-1133">Transmembrane helix</keyword>
<dbReference type="AlphaFoldDB" id="A0A832ZUK4"/>
<evidence type="ECO:0000313" key="3">
    <source>
        <dbReference type="Proteomes" id="UP000608579"/>
    </source>
</evidence>
<proteinExistence type="predicted"/>
<feature type="transmembrane region" description="Helical" evidence="1">
    <location>
        <begin position="12"/>
        <end position="30"/>
    </location>
</feature>
<organism evidence="2 3">
    <name type="scientific">Caldiarchaeum subterraneum</name>
    <dbReference type="NCBI Taxonomy" id="311458"/>
    <lineage>
        <taxon>Archaea</taxon>
        <taxon>Nitrososphaerota</taxon>
        <taxon>Candidatus Caldarchaeales</taxon>
        <taxon>Candidatus Caldarchaeaceae</taxon>
        <taxon>Candidatus Caldarchaeum</taxon>
    </lineage>
</organism>
<keyword evidence="1" id="KW-0472">Membrane</keyword>
<sequence>IANLFSPFGLQVLDVFGGALANFLATYYSWRIASALKSKLGVAVALAIQVMVITFIVGSYLVAIVPLEIQEALRSQIEEAAGVNLPLIVVSWLGVFGGSVVAIIIIGYPLLLAVNRFLRPKEK</sequence>
<dbReference type="EMBL" id="DQVM01000030">
    <property type="protein sequence ID" value="HIQ29259.1"/>
    <property type="molecule type" value="Genomic_DNA"/>
</dbReference>
<keyword evidence="1" id="KW-0812">Transmembrane</keyword>
<feature type="transmembrane region" description="Helical" evidence="1">
    <location>
        <begin position="42"/>
        <end position="67"/>
    </location>
</feature>
<accession>A0A832ZUK4</accession>